<dbReference type="Proteomes" id="UP000289738">
    <property type="component" value="Chromosome A02"/>
</dbReference>
<keyword evidence="4" id="KW-1185">Reference proteome</keyword>
<dbReference type="AlphaFoldDB" id="A0A445EG65"/>
<dbReference type="EMBL" id="SDMP01000002">
    <property type="protein sequence ID" value="RYR74457.1"/>
    <property type="molecule type" value="Genomic_DNA"/>
</dbReference>
<gene>
    <name evidence="3" type="ORF">Ahy_A02g009185</name>
</gene>
<feature type="domain" description="Rho termination factor-like N-terminal" evidence="2">
    <location>
        <begin position="71"/>
        <end position="100"/>
    </location>
</feature>
<feature type="compositionally biased region" description="Basic and acidic residues" evidence="1">
    <location>
        <begin position="22"/>
        <end position="31"/>
    </location>
</feature>
<dbReference type="PANTHER" id="PTHR34449:SF2">
    <property type="entry name" value="RHO TERMINATION FACTOR"/>
    <property type="match status" value="1"/>
</dbReference>
<dbReference type="Pfam" id="PF07498">
    <property type="entry name" value="Rho_N"/>
    <property type="match status" value="1"/>
</dbReference>
<comment type="caution">
    <text evidence="3">The sequence shown here is derived from an EMBL/GenBank/DDBJ whole genome shotgun (WGS) entry which is preliminary data.</text>
</comment>
<name>A0A445EG65_ARAHY</name>
<dbReference type="InterPro" id="IPR011112">
    <property type="entry name" value="Rho-like_N"/>
</dbReference>
<evidence type="ECO:0000313" key="3">
    <source>
        <dbReference type="EMBL" id="RYR74457.1"/>
    </source>
</evidence>
<feature type="region of interest" description="Disordered" evidence="1">
    <location>
        <begin position="1"/>
        <end position="60"/>
    </location>
</feature>
<evidence type="ECO:0000313" key="4">
    <source>
        <dbReference type="Proteomes" id="UP000289738"/>
    </source>
</evidence>
<proteinExistence type="predicted"/>
<feature type="compositionally biased region" description="Polar residues" evidence="1">
    <location>
        <begin position="41"/>
        <end position="60"/>
    </location>
</feature>
<evidence type="ECO:0000259" key="2">
    <source>
        <dbReference type="Pfam" id="PF07498"/>
    </source>
</evidence>
<dbReference type="GO" id="GO:0006353">
    <property type="term" value="P:DNA-templated transcription termination"/>
    <property type="evidence" value="ECO:0007669"/>
    <property type="project" value="InterPro"/>
</dbReference>
<reference evidence="3 4" key="1">
    <citation type="submission" date="2019-01" db="EMBL/GenBank/DDBJ databases">
        <title>Sequencing of cultivated peanut Arachis hypogaea provides insights into genome evolution and oil improvement.</title>
        <authorList>
            <person name="Chen X."/>
        </authorList>
    </citation>
    <scope>NUCLEOTIDE SEQUENCE [LARGE SCALE GENOMIC DNA]</scope>
    <source>
        <strain evidence="4">cv. Fuhuasheng</strain>
        <tissue evidence="3">Leaves</tissue>
    </source>
</reference>
<protein>
    <recommendedName>
        <fullName evidence="2">Rho termination factor-like N-terminal domain-containing protein</fullName>
    </recommendedName>
</protein>
<dbReference type="PANTHER" id="PTHR34449">
    <property type="entry name" value="RHO TERMINATION FACTOR"/>
    <property type="match status" value="1"/>
</dbReference>
<organism evidence="3 4">
    <name type="scientific">Arachis hypogaea</name>
    <name type="common">Peanut</name>
    <dbReference type="NCBI Taxonomy" id="3818"/>
    <lineage>
        <taxon>Eukaryota</taxon>
        <taxon>Viridiplantae</taxon>
        <taxon>Streptophyta</taxon>
        <taxon>Embryophyta</taxon>
        <taxon>Tracheophyta</taxon>
        <taxon>Spermatophyta</taxon>
        <taxon>Magnoliopsida</taxon>
        <taxon>eudicotyledons</taxon>
        <taxon>Gunneridae</taxon>
        <taxon>Pentapetalae</taxon>
        <taxon>rosids</taxon>
        <taxon>fabids</taxon>
        <taxon>Fabales</taxon>
        <taxon>Fabaceae</taxon>
        <taxon>Papilionoideae</taxon>
        <taxon>50 kb inversion clade</taxon>
        <taxon>dalbergioids sensu lato</taxon>
        <taxon>Dalbergieae</taxon>
        <taxon>Pterocarpus clade</taxon>
        <taxon>Arachis</taxon>
    </lineage>
</organism>
<dbReference type="Gene3D" id="1.10.720.10">
    <property type="match status" value="1"/>
</dbReference>
<accession>A0A445EG65</accession>
<evidence type="ECO:0000256" key="1">
    <source>
        <dbReference type="SAM" id="MobiDB-lite"/>
    </source>
</evidence>
<sequence length="261" mass="28626">MTCNISNKAKQKDLSEKISAARNEKGAEGNPHKSPIPSPLSTPRSNTIEHTNYESSNISLETTVQPAQETLEEMKLAELKKLAKSRGIKGSSKLKKIELIKNNSFVLNLKPLHCIFFGDPVLNSNTGLSSPPPTHTIALAVVTLISSSAAIGQNSGAIICGHTQLEEKHSLSRLAERDSSPMLMMMDVVAFHSYSVLGFSFFTSFSLSKHCYLAEVQVQPSPFAFKMAVSPFTNSKIIRSKGDIEEIQTSRKIEDKRSKSF</sequence>